<keyword evidence="2" id="KW-1185">Reference proteome</keyword>
<proteinExistence type="predicted"/>
<reference evidence="2" key="1">
    <citation type="journal article" date="2023" name="Nat. Plants">
        <title>Single-cell RNA sequencing provides a high-resolution roadmap for understanding the multicellular compartmentation of specialized metabolism.</title>
        <authorList>
            <person name="Sun S."/>
            <person name="Shen X."/>
            <person name="Li Y."/>
            <person name="Li Y."/>
            <person name="Wang S."/>
            <person name="Li R."/>
            <person name="Zhang H."/>
            <person name="Shen G."/>
            <person name="Guo B."/>
            <person name="Wei J."/>
            <person name="Xu J."/>
            <person name="St-Pierre B."/>
            <person name="Chen S."/>
            <person name="Sun C."/>
        </authorList>
    </citation>
    <scope>NUCLEOTIDE SEQUENCE [LARGE SCALE GENOMIC DNA]</scope>
</reference>
<comment type="caution">
    <text evidence="1">The sequence shown here is derived from an EMBL/GenBank/DDBJ whole genome shotgun (WGS) entry which is preliminary data.</text>
</comment>
<dbReference type="EMBL" id="CM044705">
    <property type="protein sequence ID" value="KAI5663712.1"/>
    <property type="molecule type" value="Genomic_DNA"/>
</dbReference>
<sequence>MYSSQYSSEWRTQLNGPWRDYSKYSTYNYIPSVHLSPPQPNLEELVSKYIDSANTRVKKPLLITTVIEESKKVECLPENKNEYEECKLEKENELRMESNGYHKKGQQEMEIDAIEKSEGVNLLTHETNFVLVIDSLCMQES</sequence>
<gene>
    <name evidence="1" type="ORF">M9H77_23035</name>
</gene>
<protein>
    <submittedName>
        <fullName evidence="1">Uncharacterized protein</fullName>
    </submittedName>
</protein>
<dbReference type="Proteomes" id="UP001060085">
    <property type="component" value="Linkage Group LG05"/>
</dbReference>
<evidence type="ECO:0000313" key="1">
    <source>
        <dbReference type="EMBL" id="KAI5663712.1"/>
    </source>
</evidence>
<accession>A0ACC0ATD2</accession>
<organism evidence="1 2">
    <name type="scientific">Catharanthus roseus</name>
    <name type="common">Madagascar periwinkle</name>
    <name type="synonym">Vinca rosea</name>
    <dbReference type="NCBI Taxonomy" id="4058"/>
    <lineage>
        <taxon>Eukaryota</taxon>
        <taxon>Viridiplantae</taxon>
        <taxon>Streptophyta</taxon>
        <taxon>Embryophyta</taxon>
        <taxon>Tracheophyta</taxon>
        <taxon>Spermatophyta</taxon>
        <taxon>Magnoliopsida</taxon>
        <taxon>eudicotyledons</taxon>
        <taxon>Gunneridae</taxon>
        <taxon>Pentapetalae</taxon>
        <taxon>asterids</taxon>
        <taxon>lamiids</taxon>
        <taxon>Gentianales</taxon>
        <taxon>Apocynaceae</taxon>
        <taxon>Rauvolfioideae</taxon>
        <taxon>Vinceae</taxon>
        <taxon>Catharanthinae</taxon>
        <taxon>Catharanthus</taxon>
    </lineage>
</organism>
<evidence type="ECO:0000313" key="2">
    <source>
        <dbReference type="Proteomes" id="UP001060085"/>
    </source>
</evidence>
<name>A0ACC0ATD2_CATRO</name>